<evidence type="ECO:0000313" key="2">
    <source>
        <dbReference type="EMBL" id="QGN16088.1"/>
    </source>
</evidence>
<gene>
    <name evidence="2" type="primary">FUB1</name>
    <name evidence="2" type="ORF">FIM1_2788</name>
</gene>
<protein>
    <submittedName>
        <fullName evidence="2">Protein RRI2</fullName>
    </submittedName>
</protein>
<feature type="region of interest" description="Disordered" evidence="1">
    <location>
        <begin position="252"/>
        <end position="335"/>
    </location>
</feature>
<organism evidence="2 3">
    <name type="scientific">Kluyveromyces marxianus</name>
    <name type="common">Yeast</name>
    <name type="synonym">Candida kefyr</name>
    <dbReference type="NCBI Taxonomy" id="4911"/>
    <lineage>
        <taxon>Eukaryota</taxon>
        <taxon>Fungi</taxon>
        <taxon>Dikarya</taxon>
        <taxon>Ascomycota</taxon>
        <taxon>Saccharomycotina</taxon>
        <taxon>Saccharomycetes</taxon>
        <taxon>Saccharomycetales</taxon>
        <taxon>Saccharomycetaceae</taxon>
        <taxon>Kluyveromyces</taxon>
    </lineage>
</organism>
<proteinExistence type="predicted"/>
<name>A0ABX6F0W3_KLUMA</name>
<reference evidence="2 3" key="1">
    <citation type="submission" date="2016-03" db="EMBL/GenBank/DDBJ databases">
        <title>How can Kluyveromyces marxianus grow so fast - potential evolutionary course in Saccharomyces Complex revealed by comparative genomics.</title>
        <authorList>
            <person name="Mo W."/>
            <person name="Lu W."/>
            <person name="Yang X."/>
            <person name="Qi J."/>
            <person name="Lv H."/>
        </authorList>
    </citation>
    <scope>NUCLEOTIDE SEQUENCE [LARGE SCALE GENOMIC DNA]</scope>
    <source>
        <strain evidence="2 3">FIM1</strain>
    </source>
</reference>
<dbReference type="Proteomes" id="UP000422736">
    <property type="component" value="Chromosome 4"/>
</dbReference>
<feature type="compositionally biased region" description="Basic and acidic residues" evidence="1">
    <location>
        <begin position="180"/>
        <end position="195"/>
    </location>
</feature>
<evidence type="ECO:0000313" key="3">
    <source>
        <dbReference type="Proteomes" id="UP000422736"/>
    </source>
</evidence>
<evidence type="ECO:0000256" key="1">
    <source>
        <dbReference type="SAM" id="MobiDB-lite"/>
    </source>
</evidence>
<keyword evidence="3" id="KW-1185">Reference proteome</keyword>
<dbReference type="EMBL" id="CP015057">
    <property type="protein sequence ID" value="QGN16088.1"/>
    <property type="molecule type" value="Genomic_DNA"/>
</dbReference>
<sequence>MLYTNKSREIKLQDPTKKICAKMNNTSAIKNKTSAIKNKTSLVARLVLQYLEELGIVNKASECKWNDTSTINTSVVTPVQQEVAKRVFKKDVENLEIISLEMNNAEKCMVNVCSNDESLTQGIFPYLSLFRNDSAPTFPITDDEINKLYTDEVREVFRSKFKLPSGSTSRLQETPAENKGSFKERVESLRNREQQPLRSPQVPIRTPNPSNAHIPGFEDEYEVQRAAGIPVSGEFGVPGLGMPLGGYGDNDLYPNGMKFPQDFDPSQRHPNSRPQPGQGGMIFDPFRGPGPSPNPLSNYPPGVNPDANPSSGIPGVKYDDPYGRINRQGGGGGFI</sequence>
<feature type="region of interest" description="Disordered" evidence="1">
    <location>
        <begin position="164"/>
        <end position="215"/>
    </location>
</feature>
<accession>A0ABX6F0W3</accession>